<evidence type="ECO:0000313" key="2">
    <source>
        <dbReference type="EMBL" id="ARF74085.1"/>
    </source>
</evidence>
<keyword evidence="1" id="KW-0732">Signal</keyword>
<organism evidence="2 3">
    <name type="scientific">Kitasatospora albolonga</name>
    <dbReference type="NCBI Taxonomy" id="68173"/>
    <lineage>
        <taxon>Bacteria</taxon>
        <taxon>Bacillati</taxon>
        <taxon>Actinomycetota</taxon>
        <taxon>Actinomycetes</taxon>
        <taxon>Kitasatosporales</taxon>
        <taxon>Streptomycetaceae</taxon>
        <taxon>Kitasatospora</taxon>
    </lineage>
</organism>
<proteinExistence type="predicted"/>
<protein>
    <recommendedName>
        <fullName evidence="4">DUF5666 domain-containing protein</fullName>
    </recommendedName>
</protein>
<dbReference type="InterPro" id="IPR006311">
    <property type="entry name" value="TAT_signal"/>
</dbReference>
<keyword evidence="3" id="KW-1185">Reference proteome</keyword>
<reference evidence="2 3" key="1">
    <citation type="submission" date="2017-04" db="EMBL/GenBank/DDBJ databases">
        <title>The complete genome sequence of Streptomyces albolongus YIM 101047, the producer of novel bafilomycins and novel odoriferous sesquiterpenoids.</title>
        <authorList>
            <person name="Yin M."/>
            <person name="Jiang Y."/>
        </authorList>
    </citation>
    <scope>NUCLEOTIDE SEQUENCE [LARGE SCALE GENOMIC DNA]</scope>
    <source>
        <strain evidence="2 3">YIM 101047</strain>
    </source>
</reference>
<feature type="chain" id="PRO_5044827218" description="DUF5666 domain-containing protein" evidence="1">
    <location>
        <begin position="34"/>
        <end position="154"/>
    </location>
</feature>
<sequence length="154" mass="16114">MSMIKSARRATAVAAVVVAALSGAVLTAPAAHAAPKLTWDTTAMKNPDSRFISMWHPGKHIGNVYWSADPVAGSSLGDTLYVTDLQSDGYSIRGQVKQVSTGKIVIDIGTAGKTAPAGVQKTKNLKEGTKVQVRGCVMKAGKSYGCTSWYSGRA</sequence>
<gene>
    <name evidence="2" type="ORF">B7C62_18920</name>
</gene>
<name>A0ABC8BW97_9ACTN</name>
<evidence type="ECO:0000313" key="3">
    <source>
        <dbReference type="Proteomes" id="UP000192251"/>
    </source>
</evidence>
<dbReference type="Proteomes" id="UP000192251">
    <property type="component" value="Chromosome"/>
</dbReference>
<evidence type="ECO:0008006" key="4">
    <source>
        <dbReference type="Google" id="ProtNLM"/>
    </source>
</evidence>
<dbReference type="PROSITE" id="PS51318">
    <property type="entry name" value="TAT"/>
    <property type="match status" value="1"/>
</dbReference>
<dbReference type="AlphaFoldDB" id="A0ABC8BW97"/>
<evidence type="ECO:0000256" key="1">
    <source>
        <dbReference type="SAM" id="SignalP"/>
    </source>
</evidence>
<dbReference type="KEGG" id="kab:B7C62_18920"/>
<accession>A0ABC8BW97</accession>
<dbReference type="RefSeq" id="WP_084748013.1">
    <property type="nucleotide sequence ID" value="NZ_CP020563.1"/>
</dbReference>
<feature type="signal peptide" evidence="1">
    <location>
        <begin position="1"/>
        <end position="33"/>
    </location>
</feature>
<dbReference type="EMBL" id="CP020563">
    <property type="protein sequence ID" value="ARF74085.1"/>
    <property type="molecule type" value="Genomic_DNA"/>
</dbReference>